<dbReference type="EMBL" id="OC855691">
    <property type="protein sequence ID" value="CAD7622468.1"/>
    <property type="molecule type" value="Genomic_DNA"/>
</dbReference>
<dbReference type="SUPFAM" id="SSF52047">
    <property type="entry name" value="RNI-like"/>
    <property type="match status" value="1"/>
</dbReference>
<dbReference type="Pfam" id="PF00646">
    <property type="entry name" value="F-box"/>
    <property type="match status" value="1"/>
</dbReference>
<dbReference type="OrthoDB" id="6532759at2759"/>
<organism evidence="2">
    <name type="scientific">Medioppia subpectinata</name>
    <dbReference type="NCBI Taxonomy" id="1979941"/>
    <lineage>
        <taxon>Eukaryota</taxon>
        <taxon>Metazoa</taxon>
        <taxon>Ecdysozoa</taxon>
        <taxon>Arthropoda</taxon>
        <taxon>Chelicerata</taxon>
        <taxon>Arachnida</taxon>
        <taxon>Acari</taxon>
        <taxon>Acariformes</taxon>
        <taxon>Sarcoptiformes</taxon>
        <taxon>Oribatida</taxon>
        <taxon>Brachypylina</taxon>
        <taxon>Oppioidea</taxon>
        <taxon>Oppiidae</taxon>
        <taxon>Medioppia</taxon>
    </lineage>
</organism>
<dbReference type="Gene3D" id="3.80.10.10">
    <property type="entry name" value="Ribonuclease Inhibitor"/>
    <property type="match status" value="1"/>
</dbReference>
<dbReference type="AlphaFoldDB" id="A0A7R9KGG3"/>
<protein>
    <recommendedName>
        <fullName evidence="1">F-box domain-containing protein</fullName>
    </recommendedName>
</protein>
<dbReference type="InterPro" id="IPR032675">
    <property type="entry name" value="LRR_dom_sf"/>
</dbReference>
<name>A0A7R9KGG3_9ACAR</name>
<sequence>MLNMAQQMKHFKTSLETTDDGNEDNYRQQSQIYAKDSLDRFGDDFCALLLSYLSLEDRFRLECVSKQFQRTVFESVVDITFSDEFIKRLSKEKRSAIEMVAIKCANIQTIDCQEIDIIYKQHIPEVLTTFRDNCRHLSDIYCNLSVNSNQLLPTFGPLITRIEIIYPKDKQLLIHCHRLSQLNINSLSEVFDSTSQLLVKNLHKFVFMYESTDNKEQLSAFVAHNQSLTSLGVWSDETSPEMCEQLSQLTQLRELRVNFGIMSGENSLSESLRTIGVNCKQLQRLSLLLMYSTNLPLNLKTLDSLRCYHILKRLRLVVYKPIDRQLLEPLKLCHRLTHLTLFLKQMIYKLPDNCNKHWPRLQYLSISAHDIHRECLDHISRLPALQMLIIECNASKGNHMKHKKTSLEITDEGIEDNKQQTQIYAKNSMDRFGDDLCALIVSYLSFEDRFQLECVSKQFQRTVFGSVVDITLSDRFIHKFINENKIDTNFIIGTLLLATIAIKCPHIQSIDCRGISAEYEKHIPEVLNIFRDNCRHLRQIYCNLWPNSEHLMYTLGPLVTRIGCIESMSESDSLIHLHRLSRLLAVSFNDIFGNSNDSLLVHNLHTFELKEYSDSDIHRLSAFVAQNLSLRSVTFTTTDTMTGLSAQLSRLTQLRELTEMSDKLLDNCEKHWPRLQYLSIKARIMIRECLDRISRLPALQMLVIESHKL</sequence>
<gene>
    <name evidence="2" type="ORF">OSB1V03_LOCUS2931</name>
</gene>
<dbReference type="Proteomes" id="UP000759131">
    <property type="component" value="Unassembled WGS sequence"/>
</dbReference>
<proteinExistence type="predicted"/>
<evidence type="ECO:0000313" key="2">
    <source>
        <dbReference type="EMBL" id="CAD7622468.1"/>
    </source>
</evidence>
<feature type="domain" description="F-box" evidence="1">
    <location>
        <begin position="434"/>
        <end position="463"/>
    </location>
</feature>
<evidence type="ECO:0000259" key="1">
    <source>
        <dbReference type="Pfam" id="PF00646"/>
    </source>
</evidence>
<keyword evidence="3" id="KW-1185">Reference proteome</keyword>
<dbReference type="InterPro" id="IPR001810">
    <property type="entry name" value="F-box_dom"/>
</dbReference>
<accession>A0A7R9KGG3</accession>
<reference evidence="2" key="1">
    <citation type="submission" date="2020-11" db="EMBL/GenBank/DDBJ databases">
        <authorList>
            <person name="Tran Van P."/>
        </authorList>
    </citation>
    <scope>NUCLEOTIDE SEQUENCE</scope>
</reference>
<dbReference type="EMBL" id="CAJPIZ010001116">
    <property type="protein sequence ID" value="CAG2102898.1"/>
    <property type="molecule type" value="Genomic_DNA"/>
</dbReference>
<evidence type="ECO:0000313" key="3">
    <source>
        <dbReference type="Proteomes" id="UP000759131"/>
    </source>
</evidence>